<feature type="region of interest" description="Disordered" evidence="1">
    <location>
        <begin position="254"/>
        <end position="765"/>
    </location>
</feature>
<feature type="compositionally biased region" description="Basic and acidic residues" evidence="1">
    <location>
        <begin position="685"/>
        <end position="710"/>
    </location>
</feature>
<feature type="compositionally biased region" description="Acidic residues" evidence="1">
    <location>
        <begin position="1112"/>
        <end position="1121"/>
    </location>
</feature>
<sequence length="1311" mass="146328">MVQQQQQQQQHLSLQDNSNRAGPSNNITTPDKKPSKHQLKLIQHPHQQEPLKHQLSWPGPGTPTIVLDQVLLPLSPTEDPLILKVSPRHPNQYYSASPSYRHQTANQSQPPPRRSIIIPSTATRTSDSENQHNPLLDLSRTTEHPPPRTRNRSIVSPATPPKPRIWDDDNAFHAFQVEHSKLGVDLTISCDESPAETTDRRQNKNKERKKHKISMGHVEIVMSELDKARFKAQHNHNRLQVRYSTDGLRNMEIEESRRTGSPSSTPSHPDGNLSHQDSQRSSPSTGPHQLSPVHEPNHRENASLNSGSVSSLEHSRSRSRSPVFRHQSHLSISSSSGKEEANSSSTNEREQQPNRSSSEAHEQEDTSPYIPAENRLSSSPRSEEASLPEVNETEHEPRGSSYEAAAEPKDASNYRPSESRRETPSPLHDRRPYAENDTLKPSSAMSRNALSDIPSRRLTSRKSPGGFIRESEEYQPDASPINQDAFHIDQETSHTSQKESPVSENTMGRVHEPELARDRMSPESPVPQVSGMPEEVVGSDSDQEGRSNEEIASRLCSVESGHDNLPGHQGDYSEEEEEEDRQGSTTEEDSAPGHQGDYGEEEEEKDREGSATEEDSARSPSPTHPSSPAIDIIGQNSQANPIPISSSVSPSVDLPSCSPQSPHHQHSQKSASPAPSDRSGLQLDQNEKEVDDRSQDPESSHRDSQHDESHSSGGSDRQSEQSPDEDPGRSPSPEIPHSSQPNEGSASESPVRDSSEVLQESQDVDHSVSLDDLTLFKAQGNLKHFTSTPRGVLHHPVPFPAVTNPTTGRAPSSTPRPSTYPIVEIASSDPKVAARAAAILKVHHGFIPRGCKVENTGLMGDGDLEREMELSIQREEADRSLRLQASSTTASSAPHNLLRTVQTKKMFDQCRPEPSQDSFHHLFTENERQRTPELNHHSRAGPRSPSSVASTTRQDSLRRKAHHNHCKSLKEELQQLDYRPDFHSWSQADWKILEFCFKRIERKQPLGPSSQPNIQPEEVVLKMLEALDLGPSDCQSEWEWTKMIYRVIALQKRRSADPSRRSRCSSATTSTSQRRPVERPSSSHISSRHQTRISGFASQALGGGPARSSSVSEEDDEEEVRWEDGREVYPSLEPVRRAFSRSRTTTPLPRRAHDRHEEEVQHQGSQSSPATAPSGQQTRVPKAPPISDRFRRQSLRNTLAYWKARGPRRVGKGKIWTIVAAFEARFDKLLASLSPPPNILHYLRQTDTEVSSRPNKRALNHSDNVINPSSSSTTTTSTTTLFHPSFTNDFYSEHPAPPPHKSHSWKKQRKT</sequence>
<reference evidence="2 3" key="1">
    <citation type="submission" date="2019-05" db="EMBL/GenBank/DDBJ databases">
        <title>Emergence of the Ug99 lineage of the wheat stem rust pathogen through somatic hybridization.</title>
        <authorList>
            <person name="Li F."/>
            <person name="Upadhyaya N.M."/>
            <person name="Sperschneider J."/>
            <person name="Matny O."/>
            <person name="Nguyen-Phuc H."/>
            <person name="Mago R."/>
            <person name="Raley C."/>
            <person name="Miller M.E."/>
            <person name="Silverstein K.A.T."/>
            <person name="Henningsen E."/>
            <person name="Hirsch C.D."/>
            <person name="Visser B."/>
            <person name="Pretorius Z.A."/>
            <person name="Steffenson B.J."/>
            <person name="Schwessinger B."/>
            <person name="Dodds P.N."/>
            <person name="Figueroa M."/>
        </authorList>
    </citation>
    <scope>NUCLEOTIDE SEQUENCE [LARGE SCALE GENOMIC DNA]</scope>
    <source>
        <strain evidence="2">21-0</strain>
    </source>
</reference>
<feature type="compositionally biased region" description="Polar residues" evidence="1">
    <location>
        <begin position="1162"/>
        <end position="1179"/>
    </location>
</feature>
<dbReference type="OrthoDB" id="3258279at2759"/>
<feature type="compositionally biased region" description="Polar residues" evidence="1">
    <location>
        <begin position="439"/>
        <end position="449"/>
    </location>
</feature>
<feature type="compositionally biased region" description="Polar residues" evidence="1">
    <location>
        <begin position="944"/>
        <end position="954"/>
    </location>
</feature>
<feature type="compositionally biased region" description="Low complexity" evidence="1">
    <location>
        <begin position="1"/>
        <end position="10"/>
    </location>
</feature>
<feature type="compositionally biased region" description="Basic and acidic residues" evidence="1">
    <location>
        <begin position="509"/>
        <end position="521"/>
    </location>
</feature>
<evidence type="ECO:0000313" key="3">
    <source>
        <dbReference type="Proteomes" id="UP000324748"/>
    </source>
</evidence>
<feature type="compositionally biased region" description="Basic and acidic residues" evidence="1">
    <location>
        <begin position="543"/>
        <end position="552"/>
    </location>
</feature>
<feature type="compositionally biased region" description="Polar residues" evidence="1">
    <location>
        <begin position="1281"/>
        <end position="1290"/>
    </location>
</feature>
<feature type="compositionally biased region" description="Polar residues" evidence="1">
    <location>
        <begin position="737"/>
        <end position="748"/>
    </location>
</feature>
<feature type="region of interest" description="Disordered" evidence="1">
    <location>
        <begin position="1056"/>
        <end position="1191"/>
    </location>
</feature>
<feature type="compositionally biased region" description="Polar residues" evidence="1">
    <location>
        <begin position="493"/>
        <end position="506"/>
    </location>
</feature>
<feature type="compositionally biased region" description="Basic and acidic residues" evidence="1">
    <location>
        <begin position="337"/>
        <end position="364"/>
    </location>
</feature>
<dbReference type="Proteomes" id="UP000324748">
    <property type="component" value="Unassembled WGS sequence"/>
</dbReference>
<proteinExistence type="predicted"/>
<accession>A0A5B0NIM8</accession>
<feature type="region of interest" description="Disordered" evidence="1">
    <location>
        <begin position="928"/>
        <end position="965"/>
    </location>
</feature>
<feature type="compositionally biased region" description="Low complexity" evidence="1">
    <location>
        <begin position="1064"/>
        <end position="1074"/>
    </location>
</feature>
<feature type="compositionally biased region" description="Polar residues" evidence="1">
    <location>
        <begin position="11"/>
        <end position="29"/>
    </location>
</feature>
<evidence type="ECO:0000256" key="1">
    <source>
        <dbReference type="SAM" id="MobiDB-lite"/>
    </source>
</evidence>
<comment type="caution">
    <text evidence="2">The sequence shown here is derived from an EMBL/GenBank/DDBJ whole genome shotgun (WGS) entry which is preliminary data.</text>
</comment>
<feature type="region of interest" description="Disordered" evidence="1">
    <location>
        <begin position="192"/>
        <end position="213"/>
    </location>
</feature>
<feature type="compositionally biased region" description="Low complexity" evidence="1">
    <location>
        <begin position="641"/>
        <end position="673"/>
    </location>
</feature>
<feature type="region of interest" description="Disordered" evidence="1">
    <location>
        <begin position="1251"/>
        <end position="1311"/>
    </location>
</feature>
<keyword evidence="3" id="KW-1185">Reference proteome</keyword>
<feature type="compositionally biased region" description="Low complexity" evidence="1">
    <location>
        <begin position="1269"/>
        <end position="1280"/>
    </location>
</feature>
<evidence type="ECO:0000313" key="2">
    <source>
        <dbReference type="EMBL" id="KAA1087719.1"/>
    </source>
</evidence>
<gene>
    <name evidence="2" type="ORF">PGT21_036065</name>
</gene>
<name>A0A5B0NIM8_PUCGR</name>
<feature type="compositionally biased region" description="Acidic residues" evidence="1">
    <location>
        <begin position="572"/>
        <end position="590"/>
    </location>
</feature>
<protein>
    <submittedName>
        <fullName evidence="2">Uncharacterized protein</fullName>
    </submittedName>
</protein>
<feature type="compositionally biased region" description="Polar residues" evidence="1">
    <location>
        <begin position="273"/>
        <end position="288"/>
    </location>
</feature>
<feature type="compositionally biased region" description="Basic residues" evidence="1">
    <location>
        <begin position="1300"/>
        <end position="1311"/>
    </location>
</feature>
<feature type="compositionally biased region" description="Basic and acidic residues" evidence="1">
    <location>
        <begin position="406"/>
        <end position="438"/>
    </location>
</feature>
<feature type="compositionally biased region" description="Polar residues" evidence="1">
    <location>
        <begin position="92"/>
        <end position="106"/>
    </location>
</feature>
<feature type="region of interest" description="Disordered" evidence="1">
    <location>
        <begin position="1"/>
        <end position="60"/>
    </location>
</feature>
<feature type="region of interest" description="Disordered" evidence="1">
    <location>
        <begin position="82"/>
        <end position="165"/>
    </location>
</feature>
<dbReference type="EMBL" id="VSWC01000105">
    <property type="protein sequence ID" value="KAA1087719.1"/>
    <property type="molecule type" value="Genomic_DNA"/>
</dbReference>
<organism evidence="2 3">
    <name type="scientific">Puccinia graminis f. sp. tritici</name>
    <dbReference type="NCBI Taxonomy" id="56615"/>
    <lineage>
        <taxon>Eukaryota</taxon>
        <taxon>Fungi</taxon>
        <taxon>Dikarya</taxon>
        <taxon>Basidiomycota</taxon>
        <taxon>Pucciniomycotina</taxon>
        <taxon>Pucciniomycetes</taxon>
        <taxon>Pucciniales</taxon>
        <taxon>Pucciniaceae</taxon>
        <taxon>Puccinia</taxon>
    </lineage>
</organism>